<sequence>MFRKAKLFDMPDIYTVNAFSLGSKFYIGMGPEKSGNPYLITYPSLNKTEVGIAPGGMMSLIPVPGRSDMLVSVMGLFPPFQGKDAGVYRHTRSGDIWNVEKVLHLPFAHRCEILHKNQINYLFTSTVSKCKREPTDWSEAGEVFLTILTNLFQPMWNAEKIMGNIFRNHGMLKTVLHEKEVVCVSGTEGIFSLCPEGHEVRVTQVFDKEVSEFIFIDMDGDGQDELVTIEPFHGDSLNIYKLLSTGRKRIYDAPLAFGHGLSSGRLAGIPVVVVGNRAGVASLDLFCMVREGNKFRRYCIEKGTGTTQTQIFHYLDEDYILSANQLKGEAALYCLKQGALYK</sequence>
<dbReference type="EMBL" id="QSKV01000003">
    <property type="protein sequence ID" value="RHE93765.1"/>
    <property type="molecule type" value="Genomic_DNA"/>
</dbReference>
<gene>
    <name evidence="1" type="ORF">DW712_06810</name>
</gene>
<comment type="caution">
    <text evidence="1">The sequence shown here is derived from an EMBL/GenBank/DDBJ whole genome shotgun (WGS) entry which is preliminary data.</text>
</comment>
<evidence type="ECO:0008006" key="3">
    <source>
        <dbReference type="Google" id="ProtNLM"/>
    </source>
</evidence>
<accession>A0A414LGI9</accession>
<organism evidence="1 2">
    <name type="scientific">Bacteroides intestinalis</name>
    <dbReference type="NCBI Taxonomy" id="329854"/>
    <lineage>
        <taxon>Bacteria</taxon>
        <taxon>Pseudomonadati</taxon>
        <taxon>Bacteroidota</taxon>
        <taxon>Bacteroidia</taxon>
        <taxon>Bacteroidales</taxon>
        <taxon>Bacteroidaceae</taxon>
        <taxon>Bacteroides</taxon>
    </lineage>
</organism>
<dbReference type="AlphaFoldDB" id="A0A414LGI9"/>
<evidence type="ECO:0000313" key="2">
    <source>
        <dbReference type="Proteomes" id="UP000285650"/>
    </source>
</evidence>
<name>A0A414LGI9_9BACE</name>
<proteinExistence type="predicted"/>
<evidence type="ECO:0000313" key="1">
    <source>
        <dbReference type="EMBL" id="RHE93765.1"/>
    </source>
</evidence>
<protein>
    <recommendedName>
        <fullName evidence="3">VCBS repeat-containing protein</fullName>
    </recommendedName>
</protein>
<dbReference type="Proteomes" id="UP000285650">
    <property type="component" value="Unassembled WGS sequence"/>
</dbReference>
<reference evidence="1 2" key="1">
    <citation type="submission" date="2018-08" db="EMBL/GenBank/DDBJ databases">
        <title>A genome reference for cultivated species of the human gut microbiota.</title>
        <authorList>
            <person name="Zou Y."/>
            <person name="Xue W."/>
            <person name="Luo G."/>
        </authorList>
    </citation>
    <scope>NUCLEOTIDE SEQUENCE [LARGE SCALE GENOMIC DNA]</scope>
    <source>
        <strain evidence="1 2">AM27-17</strain>
    </source>
</reference>